<sequence length="233" mass="26995">MAFQAKLFINDEERNVLNSAFLYQQLVDTNGRPQTTIQNGKIHLLVESTKNDELFYDWMFSTHTMYNGYVRFYKRDGFSKLFDFEFGNCHCVQLDEKFNAEGNDPLKMELLLSPGIQRVRGQVFEKNWNPSNPFAEAAPITEREENVEPEIEDMYYTDMDGNRIPDDELQSGTAVYLVLKTKNGVGKDVDIDLDDNQNDFKYNGEVLTNDIIEDLTITSDTQKIKLEIITQKK</sequence>
<reference evidence="2" key="1">
    <citation type="journal article" date="2019" name="Int. J. Syst. Evol. Microbiol.">
        <title>The Global Catalogue of Microorganisms (GCM) 10K type strain sequencing project: providing services to taxonomists for standard genome sequencing and annotation.</title>
        <authorList>
            <consortium name="The Broad Institute Genomics Platform"/>
            <consortium name="The Broad Institute Genome Sequencing Center for Infectious Disease"/>
            <person name="Wu L."/>
            <person name="Ma J."/>
        </authorList>
    </citation>
    <scope>NUCLEOTIDE SEQUENCE [LARGE SCALE GENOMIC DNA]</scope>
    <source>
        <strain evidence="2">JCM 15974</strain>
    </source>
</reference>
<dbReference type="Pfam" id="PF17642">
    <property type="entry name" value="TssD"/>
    <property type="match status" value="1"/>
</dbReference>
<comment type="caution">
    <text evidence="1">The sequence shown here is derived from an EMBL/GenBank/DDBJ whole genome shotgun (WGS) entry which is preliminary data.</text>
</comment>
<dbReference type="Proteomes" id="UP001501758">
    <property type="component" value="Unassembled WGS sequence"/>
</dbReference>
<name>A0ABP3U124_9FLAO</name>
<evidence type="ECO:0000313" key="1">
    <source>
        <dbReference type="EMBL" id="GAA0722304.1"/>
    </source>
</evidence>
<protein>
    <submittedName>
        <fullName evidence="1">Uncharacterized protein</fullName>
    </submittedName>
</protein>
<dbReference type="InterPro" id="IPR041408">
    <property type="entry name" value="Hcp_Tssd"/>
</dbReference>
<dbReference type="EMBL" id="BAAAGE010000002">
    <property type="protein sequence ID" value="GAA0722304.1"/>
    <property type="molecule type" value="Genomic_DNA"/>
</dbReference>
<accession>A0ABP3U124</accession>
<organism evidence="1 2">
    <name type="scientific">Aquimarina litoralis</name>
    <dbReference type="NCBI Taxonomy" id="584605"/>
    <lineage>
        <taxon>Bacteria</taxon>
        <taxon>Pseudomonadati</taxon>
        <taxon>Bacteroidota</taxon>
        <taxon>Flavobacteriia</taxon>
        <taxon>Flavobacteriales</taxon>
        <taxon>Flavobacteriaceae</taxon>
        <taxon>Aquimarina</taxon>
    </lineage>
</organism>
<proteinExistence type="predicted"/>
<gene>
    <name evidence="1" type="ORF">GCM10009430_24580</name>
</gene>
<evidence type="ECO:0000313" key="2">
    <source>
        <dbReference type="Proteomes" id="UP001501758"/>
    </source>
</evidence>
<keyword evidence="2" id="KW-1185">Reference proteome</keyword>
<dbReference type="RefSeq" id="WP_343912602.1">
    <property type="nucleotide sequence ID" value="NZ_BAAAGE010000002.1"/>
</dbReference>